<gene>
    <name evidence="6" type="ORF">DVH24_040511</name>
</gene>
<feature type="compositionally biased region" description="Polar residues" evidence="4">
    <location>
        <begin position="89"/>
        <end position="103"/>
    </location>
</feature>
<evidence type="ECO:0000256" key="2">
    <source>
        <dbReference type="ARBA" id="ARBA00022525"/>
    </source>
</evidence>
<dbReference type="InterPro" id="IPR039639">
    <property type="entry name" value="IDA-like"/>
</dbReference>
<dbReference type="Proteomes" id="UP000290289">
    <property type="component" value="Chromosome 13"/>
</dbReference>
<keyword evidence="7" id="KW-1185">Reference proteome</keyword>
<dbReference type="AlphaFoldDB" id="A0A498IAX0"/>
<feature type="region of interest" description="Disordered" evidence="4">
    <location>
        <begin position="79"/>
        <end position="103"/>
    </location>
</feature>
<evidence type="ECO:0000313" key="7">
    <source>
        <dbReference type="Proteomes" id="UP000290289"/>
    </source>
</evidence>
<keyword evidence="3 5" id="KW-0732">Signal</keyword>
<organism evidence="6 7">
    <name type="scientific">Malus domestica</name>
    <name type="common">Apple</name>
    <name type="synonym">Pyrus malus</name>
    <dbReference type="NCBI Taxonomy" id="3750"/>
    <lineage>
        <taxon>Eukaryota</taxon>
        <taxon>Viridiplantae</taxon>
        <taxon>Streptophyta</taxon>
        <taxon>Embryophyta</taxon>
        <taxon>Tracheophyta</taxon>
        <taxon>Spermatophyta</taxon>
        <taxon>Magnoliopsida</taxon>
        <taxon>eudicotyledons</taxon>
        <taxon>Gunneridae</taxon>
        <taxon>Pentapetalae</taxon>
        <taxon>rosids</taxon>
        <taxon>fabids</taxon>
        <taxon>Rosales</taxon>
        <taxon>Rosaceae</taxon>
        <taxon>Amygdaloideae</taxon>
        <taxon>Maleae</taxon>
        <taxon>Malus</taxon>
    </lineage>
</organism>
<evidence type="ECO:0000256" key="3">
    <source>
        <dbReference type="ARBA" id="ARBA00022729"/>
    </source>
</evidence>
<dbReference type="GO" id="GO:0010227">
    <property type="term" value="P:floral organ abscission"/>
    <property type="evidence" value="ECO:0007669"/>
    <property type="project" value="InterPro"/>
</dbReference>
<comment type="subcellular location">
    <subcellularLocation>
        <location evidence="1">Secreted</location>
        <location evidence="1">Extracellular space</location>
    </subcellularLocation>
</comment>
<dbReference type="PANTHER" id="PTHR33599">
    <property type="entry name" value="PROTEIN IDA-LIKE 5"/>
    <property type="match status" value="1"/>
</dbReference>
<keyword evidence="2" id="KW-0964">Secreted</keyword>
<dbReference type="GO" id="GO:0005576">
    <property type="term" value="C:extracellular region"/>
    <property type="evidence" value="ECO:0007669"/>
    <property type="project" value="UniProtKB-SubCell"/>
</dbReference>
<evidence type="ECO:0000313" key="6">
    <source>
        <dbReference type="EMBL" id="RXH79364.1"/>
    </source>
</evidence>
<reference evidence="6 7" key="1">
    <citation type="submission" date="2018-10" db="EMBL/GenBank/DDBJ databases">
        <title>A high-quality apple genome assembly.</title>
        <authorList>
            <person name="Hu J."/>
        </authorList>
    </citation>
    <scope>NUCLEOTIDE SEQUENCE [LARGE SCALE GENOMIC DNA]</scope>
    <source>
        <strain evidence="7">cv. HFTH1</strain>
        <tissue evidence="6">Young leaf</tissue>
    </source>
</reference>
<evidence type="ECO:0000256" key="4">
    <source>
        <dbReference type="SAM" id="MobiDB-lite"/>
    </source>
</evidence>
<dbReference type="PANTHER" id="PTHR33599:SF20">
    <property type="entry name" value="PROTEIN IDA"/>
    <property type="match status" value="1"/>
</dbReference>
<protein>
    <submittedName>
        <fullName evidence="6">Uncharacterized protein</fullName>
    </submittedName>
</protein>
<dbReference type="EMBL" id="RDQH01000339">
    <property type="protein sequence ID" value="RXH79364.1"/>
    <property type="molecule type" value="Genomic_DNA"/>
</dbReference>
<comment type="caution">
    <text evidence="6">The sequence shown here is derived from an EMBL/GenBank/DDBJ whole genome shotgun (WGS) entry which is preliminary data.</text>
</comment>
<sequence>MALNPSLKSKHLSSCKTVFVLLLVLNLLTGSCTATRLAKTVVVRLDGKALMNLDHAKTFNPRKHETGFRYRGQIFSYFPKGTPIPPSGPSNRHNSAVDSTPRN</sequence>
<feature type="signal peptide" evidence="5">
    <location>
        <begin position="1"/>
        <end position="34"/>
    </location>
</feature>
<feature type="chain" id="PRO_5019778316" evidence="5">
    <location>
        <begin position="35"/>
        <end position="103"/>
    </location>
</feature>
<evidence type="ECO:0000256" key="5">
    <source>
        <dbReference type="SAM" id="SignalP"/>
    </source>
</evidence>
<accession>A0A498IAX0</accession>
<evidence type="ECO:0000256" key="1">
    <source>
        <dbReference type="ARBA" id="ARBA00004239"/>
    </source>
</evidence>
<proteinExistence type="predicted"/>
<name>A0A498IAX0_MALDO</name>